<dbReference type="InterPro" id="IPR011604">
    <property type="entry name" value="PDDEXK-like_dom_sf"/>
</dbReference>
<dbReference type="InterPro" id="IPR011335">
    <property type="entry name" value="Restrct_endonuc-II-like"/>
</dbReference>
<evidence type="ECO:0000313" key="3">
    <source>
        <dbReference type="EMBL" id="CAB4954878.1"/>
    </source>
</evidence>
<reference evidence="2" key="1">
    <citation type="submission" date="2020-05" db="EMBL/GenBank/DDBJ databases">
        <authorList>
            <person name="Chiriac C."/>
            <person name="Salcher M."/>
            <person name="Ghai R."/>
            <person name="Kavagutti S V."/>
        </authorList>
    </citation>
    <scope>NUCLEOTIDE SEQUENCE</scope>
</reference>
<name>A0A6J7C4X2_9ZZZZ</name>
<evidence type="ECO:0000259" key="1">
    <source>
        <dbReference type="Pfam" id="PF12705"/>
    </source>
</evidence>
<dbReference type="Pfam" id="PF12705">
    <property type="entry name" value="PDDEXK_1"/>
    <property type="match status" value="1"/>
</dbReference>
<dbReference type="SUPFAM" id="SSF52980">
    <property type="entry name" value="Restriction endonuclease-like"/>
    <property type="match status" value="1"/>
</dbReference>
<sequence>MVEPTPMPAPATVAGVAPLPGASGLLAGGPVPWPAASVLAPSLSPSRAGDFMTCPLLYRFRAIDRIPEKPSKAAVRGTLVHRVLEELFDLPADERTLPAAAAMVPAAWDSVRSQDEISEADLFEDANEAQAWLTSAIPLLEAYFRLEDPRTLEPADRELRVETTLDGGLVLRGFIDRVDRNAAGEIRVVDYKTGKAPREGYEQKSLFQMRFYALVLWRITGTLPRVLQLLYLGSEDTIRYTPTEADLLATERKVIALWAAIERAHESGDWRPSPSRLCDWCDHKVRCPSFGGTPPPLPGRETTPGPISG</sequence>
<proteinExistence type="predicted"/>
<accession>A0A6J7C4X2</accession>
<protein>
    <submittedName>
        <fullName evidence="2">Unannotated protein</fullName>
    </submittedName>
</protein>
<evidence type="ECO:0000313" key="2">
    <source>
        <dbReference type="EMBL" id="CAB4851728.1"/>
    </source>
</evidence>
<feature type="domain" description="PD-(D/E)XK endonuclease-like" evidence="1">
    <location>
        <begin position="42"/>
        <end position="288"/>
    </location>
</feature>
<evidence type="ECO:0000313" key="4">
    <source>
        <dbReference type="EMBL" id="CAB5034759.1"/>
    </source>
</evidence>
<dbReference type="AlphaFoldDB" id="A0A6J7C4X2"/>
<dbReference type="EMBL" id="CAFBPU010000028">
    <property type="protein sequence ID" value="CAB5034759.1"/>
    <property type="molecule type" value="Genomic_DNA"/>
</dbReference>
<organism evidence="2">
    <name type="scientific">freshwater metagenome</name>
    <dbReference type="NCBI Taxonomy" id="449393"/>
    <lineage>
        <taxon>unclassified sequences</taxon>
        <taxon>metagenomes</taxon>
        <taxon>ecological metagenomes</taxon>
    </lineage>
</organism>
<dbReference type="InterPro" id="IPR038726">
    <property type="entry name" value="PDDEXK_AddAB-type"/>
</dbReference>
<gene>
    <name evidence="2" type="ORF">UFOPK3268_01337</name>
    <name evidence="3" type="ORF">UFOPK3752_01897</name>
    <name evidence="4" type="ORF">UFOPK4150_01398</name>
</gene>
<dbReference type="Gene3D" id="3.90.320.10">
    <property type="match status" value="1"/>
</dbReference>
<dbReference type="EMBL" id="CAFBIZ010000190">
    <property type="protein sequence ID" value="CAB4851728.1"/>
    <property type="molecule type" value="Genomic_DNA"/>
</dbReference>
<dbReference type="EMBL" id="CAFBND010000102">
    <property type="protein sequence ID" value="CAB4954878.1"/>
    <property type="molecule type" value="Genomic_DNA"/>
</dbReference>